<reference evidence="2 3" key="1">
    <citation type="submission" date="2018-06" db="EMBL/GenBank/DDBJ databases">
        <title>Genomic Encyclopedia of Type Strains, Phase IV (KMG-IV): sequencing the most valuable type-strain genomes for metagenomic binning, comparative biology and taxonomic classification.</title>
        <authorList>
            <person name="Goeker M."/>
        </authorList>
    </citation>
    <scope>NUCLEOTIDE SEQUENCE [LARGE SCALE GENOMIC DNA]</scope>
    <source>
        <strain evidence="2 3">DSM 25532</strain>
    </source>
</reference>
<comment type="caution">
    <text evidence="2">The sequence shown here is derived from an EMBL/GenBank/DDBJ whole genome shotgun (WGS) entry which is preliminary data.</text>
</comment>
<accession>A0A366HX21</accession>
<keyword evidence="1" id="KW-0812">Transmembrane</keyword>
<keyword evidence="1" id="KW-1133">Transmembrane helix</keyword>
<dbReference type="OrthoDB" id="181564at2"/>
<keyword evidence="3" id="KW-1185">Reference proteome</keyword>
<gene>
    <name evidence="2" type="ORF">DES53_101835</name>
</gene>
<keyword evidence="1" id="KW-0472">Membrane</keyword>
<name>A0A366HX21_9BACT</name>
<sequence>MKCTRCAFGTAVDAPGRVSIWCVMNEKAGADPRPRRRRWPWVLLVLVLLLCGGLWGAYEWATAKAVATLNSRLAERSLYLSYTSGSWVPWKGLGLENMVLYQDEARTKPLIALSNLDVELPWQEMAAHHEFISRWKLSDATLELHDPKGKVTLEHVSMEAVVRDGVIEYSRLDLKNGPRLFSFSGAIHLGSDKEKEESPKEFVMDLDPMRSILDALDFKEDAGVFHISGKVSFDARETPMTWSADLIGEGEHVIWQGVPMHKAVMKAAMSQSGFTGTCSIAFAKGGTDLDLDLKDWRDAPMSFSGKITDSEGRINQCKGTYRGKDDVVVVEEMQGKANMLEFLGNFPAMNAQLPKEVQVRAYPDMVMKNLVWKTKEGTWTMSSLHLRSPLELSVKVEGHSLPVDQVKGEVAYTGTAWKFSDISAKVLGGTLSLQGMHDGKVLRDATVSVQNVRMADLGPWLGENGSSFGKALASLSYKGDFAVEPEHLTGSGSIQIENSPTVHVPLLDETYALFAALIPGLKRESGNGEMSGQFTSKQGVLTFSSFKANGGSVTVTGSGTVDLVRRTVAATAQGRLRGVGGVVTAPISRLMEMEVSGPLDDIRVRPAGDGLVGNVVDGTVDVARGTIKGATKVTGSVVKEGVKIPFRALNLFRKKK</sequence>
<protein>
    <submittedName>
        <fullName evidence="2">AsmA-like protein</fullName>
    </submittedName>
</protein>
<evidence type="ECO:0000313" key="3">
    <source>
        <dbReference type="Proteomes" id="UP000253426"/>
    </source>
</evidence>
<dbReference type="Proteomes" id="UP000253426">
    <property type="component" value="Unassembled WGS sequence"/>
</dbReference>
<feature type="transmembrane region" description="Helical" evidence="1">
    <location>
        <begin position="39"/>
        <end position="58"/>
    </location>
</feature>
<evidence type="ECO:0000256" key="1">
    <source>
        <dbReference type="SAM" id="Phobius"/>
    </source>
</evidence>
<evidence type="ECO:0000313" key="2">
    <source>
        <dbReference type="EMBL" id="RBP48035.1"/>
    </source>
</evidence>
<organism evidence="2 3">
    <name type="scientific">Roseimicrobium gellanilyticum</name>
    <dbReference type="NCBI Taxonomy" id="748857"/>
    <lineage>
        <taxon>Bacteria</taxon>
        <taxon>Pseudomonadati</taxon>
        <taxon>Verrucomicrobiota</taxon>
        <taxon>Verrucomicrobiia</taxon>
        <taxon>Verrucomicrobiales</taxon>
        <taxon>Verrucomicrobiaceae</taxon>
        <taxon>Roseimicrobium</taxon>
    </lineage>
</organism>
<dbReference type="EMBL" id="QNRR01000001">
    <property type="protein sequence ID" value="RBP48035.1"/>
    <property type="molecule type" value="Genomic_DNA"/>
</dbReference>
<proteinExistence type="predicted"/>
<dbReference type="AlphaFoldDB" id="A0A366HX21"/>